<name>A0AA38TGU9_9ASTR</name>
<gene>
    <name evidence="1" type="ORF">OSB04_009625</name>
</gene>
<dbReference type="Proteomes" id="UP001172457">
    <property type="component" value="Chromosome 3"/>
</dbReference>
<comment type="caution">
    <text evidence="1">The sequence shown here is derived from an EMBL/GenBank/DDBJ whole genome shotgun (WGS) entry which is preliminary data.</text>
</comment>
<reference evidence="1" key="1">
    <citation type="submission" date="2023-03" db="EMBL/GenBank/DDBJ databases">
        <title>Chromosome-scale reference genome and RAD-based genetic map of yellow starthistle (Centaurea solstitialis) reveal putative structural variation and QTLs associated with invader traits.</title>
        <authorList>
            <person name="Reatini B."/>
            <person name="Cang F.A."/>
            <person name="Jiang Q."/>
            <person name="Mckibben M.T.W."/>
            <person name="Barker M.S."/>
            <person name="Rieseberg L.H."/>
            <person name="Dlugosch K.M."/>
        </authorList>
    </citation>
    <scope>NUCLEOTIDE SEQUENCE</scope>
    <source>
        <strain evidence="1">CAN-66</strain>
        <tissue evidence="1">Leaf</tissue>
    </source>
</reference>
<proteinExistence type="predicted"/>
<dbReference type="AlphaFoldDB" id="A0AA38TGU9"/>
<organism evidence="1 2">
    <name type="scientific">Centaurea solstitialis</name>
    <name type="common">yellow star-thistle</name>
    <dbReference type="NCBI Taxonomy" id="347529"/>
    <lineage>
        <taxon>Eukaryota</taxon>
        <taxon>Viridiplantae</taxon>
        <taxon>Streptophyta</taxon>
        <taxon>Embryophyta</taxon>
        <taxon>Tracheophyta</taxon>
        <taxon>Spermatophyta</taxon>
        <taxon>Magnoliopsida</taxon>
        <taxon>eudicotyledons</taxon>
        <taxon>Gunneridae</taxon>
        <taxon>Pentapetalae</taxon>
        <taxon>asterids</taxon>
        <taxon>campanulids</taxon>
        <taxon>Asterales</taxon>
        <taxon>Asteraceae</taxon>
        <taxon>Carduoideae</taxon>
        <taxon>Cardueae</taxon>
        <taxon>Centaureinae</taxon>
        <taxon>Centaurea</taxon>
    </lineage>
</organism>
<sequence>MANIQRAMKSFKCIKNSRARELTCIQTIGAIDQGRPYGCAAGAVARGLRFRGPPWLFSVESILLLMQLKGR</sequence>
<keyword evidence="2" id="KW-1185">Reference proteome</keyword>
<evidence type="ECO:0000313" key="2">
    <source>
        <dbReference type="Proteomes" id="UP001172457"/>
    </source>
</evidence>
<dbReference type="EMBL" id="JARYMX010000003">
    <property type="protein sequence ID" value="KAJ9555011.1"/>
    <property type="molecule type" value="Genomic_DNA"/>
</dbReference>
<evidence type="ECO:0000313" key="1">
    <source>
        <dbReference type="EMBL" id="KAJ9555011.1"/>
    </source>
</evidence>
<protein>
    <submittedName>
        <fullName evidence="1">Uncharacterized protein</fullName>
    </submittedName>
</protein>
<accession>A0AA38TGU9</accession>